<keyword evidence="1" id="KW-0812">Transmembrane</keyword>
<dbReference type="EMBL" id="BART01012555">
    <property type="protein sequence ID" value="GAG82455.1"/>
    <property type="molecule type" value="Genomic_DNA"/>
</dbReference>
<gene>
    <name evidence="2" type="ORF">S01H4_26146</name>
</gene>
<proteinExistence type="predicted"/>
<name>X1AII8_9ZZZZ</name>
<evidence type="ECO:0000256" key="1">
    <source>
        <dbReference type="SAM" id="Phobius"/>
    </source>
</evidence>
<dbReference type="AlphaFoldDB" id="X1AII8"/>
<accession>X1AII8</accession>
<evidence type="ECO:0000313" key="2">
    <source>
        <dbReference type="EMBL" id="GAG82455.1"/>
    </source>
</evidence>
<comment type="caution">
    <text evidence="2">The sequence shown here is derived from an EMBL/GenBank/DDBJ whole genome shotgun (WGS) entry which is preliminary data.</text>
</comment>
<protein>
    <submittedName>
        <fullName evidence="2">Uncharacterized protein</fullName>
    </submittedName>
</protein>
<reference evidence="2" key="1">
    <citation type="journal article" date="2014" name="Front. Microbiol.">
        <title>High frequency of phylogenetically diverse reductive dehalogenase-homologous genes in deep subseafloor sedimentary metagenomes.</title>
        <authorList>
            <person name="Kawai M."/>
            <person name="Futagami T."/>
            <person name="Toyoda A."/>
            <person name="Takaki Y."/>
            <person name="Nishi S."/>
            <person name="Hori S."/>
            <person name="Arai W."/>
            <person name="Tsubouchi T."/>
            <person name="Morono Y."/>
            <person name="Uchiyama I."/>
            <person name="Ito T."/>
            <person name="Fujiyama A."/>
            <person name="Inagaki F."/>
            <person name="Takami H."/>
        </authorList>
    </citation>
    <scope>NUCLEOTIDE SEQUENCE</scope>
    <source>
        <strain evidence="2">Expedition CK06-06</strain>
    </source>
</reference>
<keyword evidence="1" id="KW-0472">Membrane</keyword>
<organism evidence="2">
    <name type="scientific">marine sediment metagenome</name>
    <dbReference type="NCBI Taxonomy" id="412755"/>
    <lineage>
        <taxon>unclassified sequences</taxon>
        <taxon>metagenomes</taxon>
        <taxon>ecological metagenomes</taxon>
    </lineage>
</organism>
<keyword evidence="1" id="KW-1133">Transmembrane helix</keyword>
<feature type="transmembrane region" description="Helical" evidence="1">
    <location>
        <begin position="6"/>
        <end position="29"/>
    </location>
</feature>
<sequence>MEQMIYSNLFLIGAMIVAVLAGLCMGLFIRFRKAPKAAPEKTTDDEIEEALRGDVIGGGK</sequence>